<dbReference type="EMBL" id="HBJA01127916">
    <property type="protein sequence ID" value="CAE0832781.1"/>
    <property type="molecule type" value="Transcribed_RNA"/>
</dbReference>
<feature type="region of interest" description="Disordered" evidence="1">
    <location>
        <begin position="70"/>
        <end position="103"/>
    </location>
</feature>
<sequence>MLCAQCPATATVRTPSSLLGDFTCFEAVHVSKRQLASSFGPVNVPSSVLHLHGPQHWCKRHQHLLVLPSANSQQSHSIGHHHNSTAKYQHRVGGDKSSSSHRS</sequence>
<reference evidence="2" key="1">
    <citation type="submission" date="2021-01" db="EMBL/GenBank/DDBJ databases">
        <authorList>
            <person name="Corre E."/>
            <person name="Pelletier E."/>
            <person name="Niang G."/>
            <person name="Scheremetjew M."/>
            <person name="Finn R."/>
            <person name="Kale V."/>
            <person name="Holt S."/>
            <person name="Cochrane G."/>
            <person name="Meng A."/>
            <person name="Brown T."/>
            <person name="Cohen L."/>
        </authorList>
    </citation>
    <scope>NUCLEOTIDE SEQUENCE</scope>
    <source>
        <strain evidence="2">CCMP1594</strain>
    </source>
</reference>
<name>A0A7S4GD44_9EUGL</name>
<evidence type="ECO:0000313" key="2">
    <source>
        <dbReference type="EMBL" id="CAE0832781.1"/>
    </source>
</evidence>
<feature type="compositionally biased region" description="Basic residues" evidence="1">
    <location>
        <begin position="78"/>
        <end position="90"/>
    </location>
</feature>
<dbReference type="AlphaFoldDB" id="A0A7S4GD44"/>
<proteinExistence type="predicted"/>
<accession>A0A7S4GD44</accession>
<evidence type="ECO:0000256" key="1">
    <source>
        <dbReference type="SAM" id="MobiDB-lite"/>
    </source>
</evidence>
<organism evidence="2">
    <name type="scientific">Eutreptiella gymnastica</name>
    <dbReference type="NCBI Taxonomy" id="73025"/>
    <lineage>
        <taxon>Eukaryota</taxon>
        <taxon>Discoba</taxon>
        <taxon>Euglenozoa</taxon>
        <taxon>Euglenida</taxon>
        <taxon>Spirocuta</taxon>
        <taxon>Euglenophyceae</taxon>
        <taxon>Eutreptiales</taxon>
        <taxon>Eutreptiaceae</taxon>
        <taxon>Eutreptiella</taxon>
    </lineage>
</organism>
<gene>
    <name evidence="2" type="ORF">EGYM00163_LOCUS44066</name>
</gene>
<protein>
    <submittedName>
        <fullName evidence="2">Uncharacterized protein</fullName>
    </submittedName>
</protein>